<keyword evidence="8" id="KW-1185">Reference proteome</keyword>
<dbReference type="PANTHER" id="PTHR47053:SF1">
    <property type="entry name" value="MUREIN DD-ENDOPEPTIDASE MEPH-RELATED"/>
    <property type="match status" value="1"/>
</dbReference>
<protein>
    <submittedName>
        <fullName evidence="7">NlpC/P60 family protein</fullName>
    </submittedName>
</protein>
<gene>
    <name evidence="7" type="ORF">MJA45_17270</name>
</gene>
<dbReference type="PANTHER" id="PTHR47053">
    <property type="entry name" value="MUREIN DD-ENDOPEPTIDASE MEPH-RELATED"/>
    <property type="match status" value="1"/>
</dbReference>
<keyword evidence="4" id="KW-0788">Thiol protease</keyword>
<dbReference type="InterPro" id="IPR000064">
    <property type="entry name" value="NLP_P60_dom"/>
</dbReference>
<dbReference type="GO" id="GO:0008234">
    <property type="term" value="F:cysteine-type peptidase activity"/>
    <property type="evidence" value="ECO:0007669"/>
    <property type="project" value="UniProtKB-KW"/>
</dbReference>
<dbReference type="InterPro" id="IPR036582">
    <property type="entry name" value="Mao_N_sf"/>
</dbReference>
<dbReference type="GO" id="GO:0006508">
    <property type="term" value="P:proteolysis"/>
    <property type="evidence" value="ECO:0007669"/>
    <property type="project" value="UniProtKB-KW"/>
</dbReference>
<evidence type="ECO:0000256" key="2">
    <source>
        <dbReference type="ARBA" id="ARBA00022670"/>
    </source>
</evidence>
<keyword evidence="3" id="KW-0378">Hydrolase</keyword>
<evidence type="ECO:0000313" key="8">
    <source>
        <dbReference type="Proteomes" id="UP001305702"/>
    </source>
</evidence>
<feature type="signal peptide" evidence="5">
    <location>
        <begin position="1"/>
        <end position="18"/>
    </location>
</feature>
<evidence type="ECO:0000256" key="4">
    <source>
        <dbReference type="ARBA" id="ARBA00022807"/>
    </source>
</evidence>
<dbReference type="InterPro" id="IPR051202">
    <property type="entry name" value="Peptidase_C40"/>
</dbReference>
<comment type="similarity">
    <text evidence="1">Belongs to the peptidase C40 family.</text>
</comment>
<evidence type="ECO:0000256" key="3">
    <source>
        <dbReference type="ARBA" id="ARBA00022801"/>
    </source>
</evidence>
<feature type="chain" id="PRO_5041692882" evidence="5">
    <location>
        <begin position="19"/>
        <end position="271"/>
    </location>
</feature>
<dbReference type="Pfam" id="PF00877">
    <property type="entry name" value="NLPC_P60"/>
    <property type="match status" value="1"/>
</dbReference>
<evidence type="ECO:0000313" key="7">
    <source>
        <dbReference type="EMBL" id="WNQ09376.1"/>
    </source>
</evidence>
<reference evidence="7 8" key="1">
    <citation type="submission" date="2022-02" db="EMBL/GenBank/DDBJ databases">
        <title>Paenibacillus sp. MBLB1776 Whole Genome Shotgun Sequencing.</title>
        <authorList>
            <person name="Hwang C.Y."/>
            <person name="Cho E.-S."/>
            <person name="Seo M.-J."/>
        </authorList>
    </citation>
    <scope>NUCLEOTIDE SEQUENCE [LARGE SCALE GENOMIC DNA]</scope>
    <source>
        <strain evidence="7 8">MBLB1776</strain>
    </source>
</reference>
<sequence length="271" mass="29644">MSSVCLGLGLALSTQAYADPVKVQVNDDLVHFPDAQPFMDGSSRTQVPIRMVTEKMGYQVNYSMTTDQQVKVKISSSTKSVELKTGEKRALVNGQPISIDTNALFTGGRTYVPVRFISEALGTMVQWDQNNYIAIVAADGKYHAPAWYKPQPLPFTIINNAKKYLGVPYAFGGTTPSGFDCSGYVQYLFKQQGTTLPRTASQMYAGAGQFVSEVQPGDLVFFSETSSSPITHVGIYLGNSQFISATTSYGVHIDNLYSGYWGARYKAAKRI</sequence>
<dbReference type="InterPro" id="IPR038765">
    <property type="entry name" value="Papain-like_cys_pep_sf"/>
</dbReference>
<dbReference type="AlphaFoldDB" id="A0AA96LC54"/>
<name>A0AA96LC54_9BACL</name>
<dbReference type="KEGG" id="paun:MJA45_17270"/>
<dbReference type="EMBL" id="CP130318">
    <property type="protein sequence ID" value="WNQ09376.1"/>
    <property type="molecule type" value="Genomic_DNA"/>
</dbReference>
<dbReference type="RefSeq" id="WP_315603148.1">
    <property type="nucleotide sequence ID" value="NZ_CP130318.1"/>
</dbReference>
<evidence type="ECO:0000256" key="1">
    <source>
        <dbReference type="ARBA" id="ARBA00007074"/>
    </source>
</evidence>
<accession>A0AA96LC54</accession>
<dbReference type="Proteomes" id="UP001305702">
    <property type="component" value="Chromosome"/>
</dbReference>
<dbReference type="SUPFAM" id="SSF55383">
    <property type="entry name" value="Copper amine oxidase, domain N"/>
    <property type="match status" value="1"/>
</dbReference>
<dbReference type="InterPro" id="IPR012854">
    <property type="entry name" value="Cu_amine_oxidase-like_N"/>
</dbReference>
<evidence type="ECO:0000256" key="5">
    <source>
        <dbReference type="SAM" id="SignalP"/>
    </source>
</evidence>
<feature type="domain" description="NlpC/P60" evidence="6">
    <location>
        <begin position="151"/>
        <end position="271"/>
    </location>
</feature>
<dbReference type="Gene3D" id="3.90.1720.10">
    <property type="entry name" value="endopeptidase domain like (from Nostoc punctiforme)"/>
    <property type="match status" value="1"/>
</dbReference>
<keyword evidence="5" id="KW-0732">Signal</keyword>
<evidence type="ECO:0000259" key="6">
    <source>
        <dbReference type="PROSITE" id="PS51935"/>
    </source>
</evidence>
<dbReference type="SUPFAM" id="SSF54001">
    <property type="entry name" value="Cysteine proteinases"/>
    <property type="match status" value="1"/>
</dbReference>
<keyword evidence="2" id="KW-0645">Protease</keyword>
<dbReference type="PROSITE" id="PS51935">
    <property type="entry name" value="NLPC_P60"/>
    <property type="match status" value="1"/>
</dbReference>
<dbReference type="Pfam" id="PF07833">
    <property type="entry name" value="Cu_amine_oxidN1"/>
    <property type="match status" value="1"/>
</dbReference>
<organism evidence="7 8">
    <name type="scientific">Paenibacillus aurantius</name>
    <dbReference type="NCBI Taxonomy" id="2918900"/>
    <lineage>
        <taxon>Bacteria</taxon>
        <taxon>Bacillati</taxon>
        <taxon>Bacillota</taxon>
        <taxon>Bacilli</taxon>
        <taxon>Bacillales</taxon>
        <taxon>Paenibacillaceae</taxon>
        <taxon>Paenibacillus</taxon>
    </lineage>
</organism>
<proteinExistence type="inferred from homology"/>
<dbReference type="Gene3D" id="3.30.457.10">
    <property type="entry name" value="Copper amine oxidase-like, N-terminal domain"/>
    <property type="match status" value="1"/>
</dbReference>